<accession>A0A1I3XZE8</accession>
<dbReference type="SUPFAM" id="SSF54593">
    <property type="entry name" value="Glyoxalase/Bleomycin resistance protein/Dihydroxybiphenyl dioxygenase"/>
    <property type="match status" value="1"/>
</dbReference>
<evidence type="ECO:0000259" key="1">
    <source>
        <dbReference type="PROSITE" id="PS51819"/>
    </source>
</evidence>
<reference evidence="2 3" key="1">
    <citation type="submission" date="2016-10" db="EMBL/GenBank/DDBJ databases">
        <authorList>
            <person name="de Groot N.N."/>
        </authorList>
    </citation>
    <scope>NUCLEOTIDE SEQUENCE [LARGE SCALE GENOMIC DNA]</scope>
    <source>
        <strain evidence="2 3">NE2</strain>
    </source>
</reference>
<proteinExistence type="predicted"/>
<dbReference type="CDD" id="cd07246">
    <property type="entry name" value="VOC_like"/>
    <property type="match status" value="1"/>
</dbReference>
<sequence length="229" mass="25187">MLKDAPVVKERSSGADRIYAFPPPAGSGDGAELNLNALARARRELLPRLRRRRRETPRRFADYLTDKSEGRDTMASAQVKPIPDGMHRVTPHLVCDGAAGAIDFYEKAFGAVEEMRLAGPQGRLMHARIRIGDSAIMLVDEFPQWGSFGPKSLKGTPVTIHLFVEDADAAAARAVEAGAKLILPVTDMFWGDRYGVIEDPYGHRWSIATHVRDLSAEEIAQAMPKHMSG</sequence>
<dbReference type="Proteomes" id="UP000198755">
    <property type="component" value="Unassembled WGS sequence"/>
</dbReference>
<dbReference type="InterPro" id="IPR004360">
    <property type="entry name" value="Glyas_Fos-R_dOase_dom"/>
</dbReference>
<evidence type="ECO:0000313" key="2">
    <source>
        <dbReference type="EMBL" id="SFK24431.1"/>
    </source>
</evidence>
<dbReference type="PROSITE" id="PS51819">
    <property type="entry name" value="VOC"/>
    <property type="match status" value="1"/>
</dbReference>
<evidence type="ECO:0000313" key="3">
    <source>
        <dbReference type="Proteomes" id="UP000198755"/>
    </source>
</evidence>
<keyword evidence="3" id="KW-1185">Reference proteome</keyword>
<dbReference type="AlphaFoldDB" id="A0A1I3XZE8"/>
<dbReference type="Gene3D" id="3.30.720.120">
    <property type="match status" value="1"/>
</dbReference>
<organism evidence="2 3">
    <name type="scientific">Methylocapsa palsarum</name>
    <dbReference type="NCBI Taxonomy" id="1612308"/>
    <lineage>
        <taxon>Bacteria</taxon>
        <taxon>Pseudomonadati</taxon>
        <taxon>Pseudomonadota</taxon>
        <taxon>Alphaproteobacteria</taxon>
        <taxon>Hyphomicrobiales</taxon>
        <taxon>Beijerinckiaceae</taxon>
        <taxon>Methylocapsa</taxon>
    </lineage>
</organism>
<dbReference type="InterPro" id="IPR029068">
    <property type="entry name" value="Glyas_Bleomycin-R_OHBP_Dase"/>
</dbReference>
<dbReference type="Gene3D" id="3.30.720.110">
    <property type="match status" value="1"/>
</dbReference>
<dbReference type="EMBL" id="FOSN01000004">
    <property type="protein sequence ID" value="SFK24431.1"/>
    <property type="molecule type" value="Genomic_DNA"/>
</dbReference>
<name>A0A1I3XZE8_9HYPH</name>
<feature type="domain" description="VOC" evidence="1">
    <location>
        <begin position="85"/>
        <end position="210"/>
    </location>
</feature>
<gene>
    <name evidence="2" type="ORF">SAMN05444581_104163</name>
</gene>
<dbReference type="Pfam" id="PF00903">
    <property type="entry name" value="Glyoxalase"/>
    <property type="match status" value="1"/>
</dbReference>
<dbReference type="PANTHER" id="PTHR34109:SF1">
    <property type="entry name" value="VOC DOMAIN-CONTAINING PROTEIN"/>
    <property type="match status" value="1"/>
</dbReference>
<dbReference type="STRING" id="1612308.SAMN05444581_104163"/>
<dbReference type="PANTHER" id="PTHR34109">
    <property type="entry name" value="BNAUNNG04460D PROTEIN-RELATED"/>
    <property type="match status" value="1"/>
</dbReference>
<protein>
    <submittedName>
        <fullName evidence="2">Uncharacterized conserved protein PhnB, glyoxalase superfamily</fullName>
    </submittedName>
</protein>
<dbReference type="InterPro" id="IPR037523">
    <property type="entry name" value="VOC_core"/>
</dbReference>